<comment type="caution">
    <text evidence="1">The sequence shown here is derived from an EMBL/GenBank/DDBJ whole genome shotgun (WGS) entry which is preliminary data.</text>
</comment>
<organism evidence="1 2">
    <name type="scientific">Solibacillus kalamii</name>
    <dbReference type="NCBI Taxonomy" id="1748298"/>
    <lineage>
        <taxon>Bacteria</taxon>
        <taxon>Bacillati</taxon>
        <taxon>Bacillota</taxon>
        <taxon>Bacilli</taxon>
        <taxon>Bacillales</taxon>
        <taxon>Caryophanaceae</taxon>
        <taxon>Solibacillus</taxon>
    </lineage>
</organism>
<gene>
    <name evidence="1" type="ORF">CBM15_04135</name>
</gene>
<sequence>MQKNKLILTEKELIELTMKYDYNGSELKNPHFLEKGFLKKNGTYDSFIKKVESICDKWSRLKKKKGQPVMYEIINLYEKAIPILDNRTSNGKKLTEADLIMKDHIQFTLAISEINDGKAHSLNRWATLFGLASNSELEKISKTDILKEKFSKKEVEKIVETFKSTIIKRNKDVVSNSFKHLEKQNKIKKNEVPIFIHLDNSISSPSQTEYDEVDLEKDKILAANKITRNDLYQNHFNKSVIKAKSEIDYMLNSKGLKNIFIGYQVEVIEPISKEQLIDKQQFRKAYADRLIELTLLRENNPAYQVNFIEKRFYIFNTLFLLRELGFPVKNKLIERYEPAQSDVKAIRDSQKVYAIKEREHYKLQYAFSNRIKDEERLSWGFRKIYL</sequence>
<proteinExistence type="predicted"/>
<evidence type="ECO:0000313" key="1">
    <source>
        <dbReference type="EMBL" id="OUZ39705.1"/>
    </source>
</evidence>
<reference evidence="1 2" key="1">
    <citation type="journal article" date="2017" name="Int. J. Syst. Evol. Microbiol.">
        <title>Solibacillus kalamii sp. nov., isolated from a high-efficiency particulate arrestance filter system used in the International Space Station.</title>
        <authorList>
            <person name="Checinska Sielaff A."/>
            <person name="Kumar R.M."/>
            <person name="Pal D."/>
            <person name="Mayilraj S."/>
            <person name="Venkateswaran K."/>
        </authorList>
    </citation>
    <scope>NUCLEOTIDE SEQUENCE [LARGE SCALE GENOMIC DNA]</scope>
    <source>
        <strain evidence="1 2">ISSFR-015</strain>
    </source>
</reference>
<protein>
    <submittedName>
        <fullName evidence="1">Uncharacterized protein</fullName>
    </submittedName>
</protein>
<dbReference type="RefSeq" id="WP_087615827.1">
    <property type="nucleotide sequence ID" value="NZ_JAFBEY010000001.1"/>
</dbReference>
<evidence type="ECO:0000313" key="2">
    <source>
        <dbReference type="Proteomes" id="UP000196594"/>
    </source>
</evidence>
<keyword evidence="2" id="KW-1185">Reference proteome</keyword>
<dbReference type="EMBL" id="NHNT01000002">
    <property type="protein sequence ID" value="OUZ39705.1"/>
    <property type="molecule type" value="Genomic_DNA"/>
</dbReference>
<dbReference type="Proteomes" id="UP000196594">
    <property type="component" value="Unassembled WGS sequence"/>
</dbReference>
<name>A0ABX3ZIZ2_9BACL</name>
<accession>A0ABX3ZIZ2</accession>